<evidence type="ECO:0000313" key="2">
    <source>
        <dbReference type="Proteomes" id="UP000790709"/>
    </source>
</evidence>
<protein>
    <submittedName>
        <fullName evidence="1">Uncharacterized protein</fullName>
    </submittedName>
</protein>
<comment type="caution">
    <text evidence="1">The sequence shown here is derived from an EMBL/GenBank/DDBJ whole genome shotgun (WGS) entry which is preliminary data.</text>
</comment>
<sequence length="127" mass="14910">MGSKALVNVSHKQVMKLSNPKVDLCIILSHQKVDKVTAVLLLKFEELVVQVKSNKFWRLHTNLKLKDCQIRFLWDFPGNSGRNHMCCALVRVSRNQCNKTIRKTKEEWFRRVEWVQNSEEAMWIGQA</sequence>
<organism evidence="1 2">
    <name type="scientific">Leucogyrophana mollusca</name>
    <dbReference type="NCBI Taxonomy" id="85980"/>
    <lineage>
        <taxon>Eukaryota</taxon>
        <taxon>Fungi</taxon>
        <taxon>Dikarya</taxon>
        <taxon>Basidiomycota</taxon>
        <taxon>Agaricomycotina</taxon>
        <taxon>Agaricomycetes</taxon>
        <taxon>Agaricomycetidae</taxon>
        <taxon>Boletales</taxon>
        <taxon>Boletales incertae sedis</taxon>
        <taxon>Leucogyrophana</taxon>
    </lineage>
</organism>
<keyword evidence="2" id="KW-1185">Reference proteome</keyword>
<evidence type="ECO:0000313" key="1">
    <source>
        <dbReference type="EMBL" id="KAH7918761.1"/>
    </source>
</evidence>
<proteinExistence type="predicted"/>
<dbReference type="Proteomes" id="UP000790709">
    <property type="component" value="Unassembled WGS sequence"/>
</dbReference>
<dbReference type="EMBL" id="MU266738">
    <property type="protein sequence ID" value="KAH7918761.1"/>
    <property type="molecule type" value="Genomic_DNA"/>
</dbReference>
<reference evidence="1" key="1">
    <citation type="journal article" date="2021" name="New Phytol.">
        <title>Evolutionary innovations through gain and loss of genes in the ectomycorrhizal Boletales.</title>
        <authorList>
            <person name="Wu G."/>
            <person name="Miyauchi S."/>
            <person name="Morin E."/>
            <person name="Kuo A."/>
            <person name="Drula E."/>
            <person name="Varga T."/>
            <person name="Kohler A."/>
            <person name="Feng B."/>
            <person name="Cao Y."/>
            <person name="Lipzen A."/>
            <person name="Daum C."/>
            <person name="Hundley H."/>
            <person name="Pangilinan J."/>
            <person name="Johnson J."/>
            <person name="Barry K."/>
            <person name="LaButti K."/>
            <person name="Ng V."/>
            <person name="Ahrendt S."/>
            <person name="Min B."/>
            <person name="Choi I.G."/>
            <person name="Park H."/>
            <person name="Plett J.M."/>
            <person name="Magnuson J."/>
            <person name="Spatafora J.W."/>
            <person name="Nagy L.G."/>
            <person name="Henrissat B."/>
            <person name="Grigoriev I.V."/>
            <person name="Yang Z.L."/>
            <person name="Xu J."/>
            <person name="Martin F.M."/>
        </authorList>
    </citation>
    <scope>NUCLEOTIDE SEQUENCE</scope>
    <source>
        <strain evidence="1">KUC20120723A-06</strain>
    </source>
</reference>
<gene>
    <name evidence="1" type="ORF">BV22DRAFT_1051527</name>
</gene>
<accession>A0ACB8AZB4</accession>
<name>A0ACB8AZB4_9AGAM</name>